<sequence>MAKRKERQMNPEPFDPDGNESVKSKTRSKAAKHHQKGERLISSSISSKIMKEARLQQKEIEEEAEAARGGVNSAFFQVEEPPKAAEDDDDDAIDEFAGFSETQSQFGGYDEEIDEEDERIMDAFLLKDQGRQRTLADLIVEKIKENDAAVASEVRPVPKLDKSILDIYKGVGTHLSKYTAGKIPKPFKHIPAMKQWEEVLYVTEPENWSPNAMYQATRIFSSNLGVKKAERFYKLVLLPRVREDIKKNKRLHFALYQSLKKSLYKPAAFFKGILFPLCESRTCTLREAVIIGSILQKVSIPPLHSSVALLKLAEMEYCGTTSYFIKLLLEKKYALPYRVVDAVVSHFTRFVEEARIMPVIWHQSLLAFVQRYKNELRKEEKDNLRDLLDKQKHRLVTPEIIRELNHSRNRGEKEDDLMSISSPVSFINKPIEEDRFDIPEVPMEED</sequence>
<evidence type="ECO:0000313" key="8">
    <source>
        <dbReference type="Proteomes" id="UP001293593"/>
    </source>
</evidence>
<comment type="subcellular location">
    <subcellularLocation>
        <location evidence="1">Nucleus</location>
        <location evidence="1">Nucleolus</location>
    </subcellularLocation>
</comment>
<comment type="caution">
    <text evidence="7">The sequence shown here is derived from an EMBL/GenBank/DDBJ whole genome shotgun (WGS) entry which is preliminary data.</text>
</comment>
<feature type="region of interest" description="Disordered" evidence="6">
    <location>
        <begin position="1"/>
        <end position="45"/>
    </location>
</feature>
<reference evidence="7" key="1">
    <citation type="submission" date="2023-10" db="EMBL/GenBank/DDBJ databases">
        <title>Chromosome-level genome of the transformable northern wattle, Acacia crassicarpa.</title>
        <authorList>
            <person name="Massaro I."/>
            <person name="Sinha N.R."/>
            <person name="Poethig S."/>
            <person name="Leichty A.R."/>
        </authorList>
    </citation>
    <scope>NUCLEOTIDE SEQUENCE</scope>
    <source>
        <strain evidence="7">Acra3RX</strain>
        <tissue evidence="7">Leaf</tissue>
    </source>
</reference>
<keyword evidence="3" id="KW-0690">Ribosome biogenesis</keyword>
<keyword evidence="4" id="KW-0539">Nucleus</keyword>
<organism evidence="7 8">
    <name type="scientific">Acacia crassicarpa</name>
    <name type="common">northern wattle</name>
    <dbReference type="NCBI Taxonomy" id="499986"/>
    <lineage>
        <taxon>Eukaryota</taxon>
        <taxon>Viridiplantae</taxon>
        <taxon>Streptophyta</taxon>
        <taxon>Embryophyta</taxon>
        <taxon>Tracheophyta</taxon>
        <taxon>Spermatophyta</taxon>
        <taxon>Magnoliopsida</taxon>
        <taxon>eudicotyledons</taxon>
        <taxon>Gunneridae</taxon>
        <taxon>Pentapetalae</taxon>
        <taxon>rosids</taxon>
        <taxon>fabids</taxon>
        <taxon>Fabales</taxon>
        <taxon>Fabaceae</taxon>
        <taxon>Caesalpinioideae</taxon>
        <taxon>mimosoid clade</taxon>
        <taxon>Acacieae</taxon>
        <taxon>Acacia</taxon>
    </lineage>
</organism>
<keyword evidence="8" id="KW-1185">Reference proteome</keyword>
<comment type="similarity">
    <text evidence="2">Belongs to the bystin family.</text>
</comment>
<dbReference type="GO" id="GO:0030515">
    <property type="term" value="F:snoRNA binding"/>
    <property type="evidence" value="ECO:0007669"/>
    <property type="project" value="TreeGrafter"/>
</dbReference>
<evidence type="ECO:0000256" key="2">
    <source>
        <dbReference type="ARBA" id="ARBA00007114"/>
    </source>
</evidence>
<dbReference type="GO" id="GO:0005730">
    <property type="term" value="C:nucleolus"/>
    <property type="evidence" value="ECO:0007669"/>
    <property type="project" value="UniProtKB-SubCell"/>
</dbReference>
<dbReference type="GO" id="GO:0006364">
    <property type="term" value="P:rRNA processing"/>
    <property type="evidence" value="ECO:0007669"/>
    <property type="project" value="TreeGrafter"/>
</dbReference>
<name>A0AAE1N9H3_9FABA</name>
<dbReference type="EMBL" id="JAWXYG010000001">
    <property type="protein sequence ID" value="KAK4285763.1"/>
    <property type="molecule type" value="Genomic_DNA"/>
</dbReference>
<accession>A0AAE1N9H3</accession>
<evidence type="ECO:0000256" key="1">
    <source>
        <dbReference type="ARBA" id="ARBA00004604"/>
    </source>
</evidence>
<evidence type="ECO:0000256" key="5">
    <source>
        <dbReference type="ARBA" id="ARBA00074032"/>
    </source>
</evidence>
<protein>
    <recommendedName>
        <fullName evidence="5">Bystin</fullName>
    </recommendedName>
</protein>
<proteinExistence type="inferred from homology"/>
<dbReference type="InterPro" id="IPR007955">
    <property type="entry name" value="Bystin"/>
</dbReference>
<feature type="compositionally biased region" description="Basic residues" evidence="6">
    <location>
        <begin position="24"/>
        <end position="36"/>
    </location>
</feature>
<gene>
    <name evidence="7" type="ORF">QN277_002413</name>
</gene>
<dbReference type="Gene3D" id="1.25.40.480">
    <property type="match status" value="1"/>
</dbReference>
<dbReference type="GO" id="GO:0030688">
    <property type="term" value="C:preribosome, small subunit precursor"/>
    <property type="evidence" value="ECO:0007669"/>
    <property type="project" value="TreeGrafter"/>
</dbReference>
<evidence type="ECO:0000256" key="6">
    <source>
        <dbReference type="SAM" id="MobiDB-lite"/>
    </source>
</evidence>
<evidence type="ECO:0000256" key="3">
    <source>
        <dbReference type="ARBA" id="ARBA00022517"/>
    </source>
</evidence>
<dbReference type="Proteomes" id="UP001293593">
    <property type="component" value="Unassembled WGS sequence"/>
</dbReference>
<evidence type="ECO:0000256" key="4">
    <source>
        <dbReference type="ARBA" id="ARBA00023242"/>
    </source>
</evidence>
<dbReference type="GO" id="GO:0005737">
    <property type="term" value="C:cytoplasm"/>
    <property type="evidence" value="ECO:0007669"/>
    <property type="project" value="TreeGrafter"/>
</dbReference>
<dbReference type="Pfam" id="PF05291">
    <property type="entry name" value="Bystin"/>
    <property type="match status" value="1"/>
</dbReference>
<evidence type="ECO:0000313" key="7">
    <source>
        <dbReference type="EMBL" id="KAK4285763.1"/>
    </source>
</evidence>
<dbReference type="AlphaFoldDB" id="A0AAE1N9H3"/>
<dbReference type="PANTHER" id="PTHR12821">
    <property type="entry name" value="BYSTIN"/>
    <property type="match status" value="1"/>
</dbReference>
<dbReference type="PANTHER" id="PTHR12821:SF0">
    <property type="entry name" value="BYSTIN"/>
    <property type="match status" value="1"/>
</dbReference>
<dbReference type="FunFam" id="1.25.40.480:FF:000001">
    <property type="entry name" value="Bystin (51.6 kD)-like"/>
    <property type="match status" value="1"/>
</dbReference>